<dbReference type="Gene3D" id="3.50.30.30">
    <property type="match status" value="1"/>
</dbReference>
<dbReference type="PANTHER" id="PTHR10795">
    <property type="entry name" value="PROPROTEIN CONVERTASE SUBTILISIN/KEXIN"/>
    <property type="match status" value="1"/>
</dbReference>
<evidence type="ECO:0000256" key="5">
    <source>
        <dbReference type="ARBA" id="ARBA00022825"/>
    </source>
</evidence>
<feature type="domain" description="Peptidase S8/S53" evidence="8">
    <location>
        <begin position="131"/>
        <end position="235"/>
    </location>
</feature>
<evidence type="ECO:0000313" key="12">
    <source>
        <dbReference type="Proteomes" id="UP000015105"/>
    </source>
</evidence>
<reference evidence="12" key="2">
    <citation type="journal article" date="2017" name="Nat. Plants">
        <title>The Aegilops tauschii genome reveals multiple impacts of transposons.</title>
        <authorList>
            <person name="Zhao G."/>
            <person name="Zou C."/>
            <person name="Li K."/>
            <person name="Wang K."/>
            <person name="Li T."/>
            <person name="Gao L."/>
            <person name="Zhang X."/>
            <person name="Wang H."/>
            <person name="Yang Z."/>
            <person name="Liu X."/>
            <person name="Jiang W."/>
            <person name="Mao L."/>
            <person name="Kong X."/>
            <person name="Jiao Y."/>
            <person name="Jia J."/>
        </authorList>
    </citation>
    <scope>NUCLEOTIDE SEQUENCE [LARGE SCALE GENOMIC DNA]</scope>
    <source>
        <strain evidence="12">cv. AL8/78</strain>
    </source>
</reference>
<dbReference type="Pfam" id="PF02225">
    <property type="entry name" value="PA"/>
    <property type="match status" value="1"/>
</dbReference>
<dbReference type="GO" id="GO:0004252">
    <property type="term" value="F:serine-type endopeptidase activity"/>
    <property type="evidence" value="ECO:0007669"/>
    <property type="project" value="InterPro"/>
</dbReference>
<dbReference type="InterPro" id="IPR045051">
    <property type="entry name" value="SBT"/>
</dbReference>
<dbReference type="Gene3D" id="3.40.50.200">
    <property type="entry name" value="Peptidase S8/S53 domain"/>
    <property type="match status" value="1"/>
</dbReference>
<reference evidence="11" key="3">
    <citation type="journal article" date="2017" name="Nature">
        <title>Genome sequence of the progenitor of the wheat D genome Aegilops tauschii.</title>
        <authorList>
            <person name="Luo M.C."/>
            <person name="Gu Y.Q."/>
            <person name="Puiu D."/>
            <person name="Wang H."/>
            <person name="Twardziok S.O."/>
            <person name="Deal K.R."/>
            <person name="Huo N."/>
            <person name="Zhu T."/>
            <person name="Wang L."/>
            <person name="Wang Y."/>
            <person name="McGuire P.E."/>
            <person name="Liu S."/>
            <person name="Long H."/>
            <person name="Ramasamy R.K."/>
            <person name="Rodriguez J.C."/>
            <person name="Van S.L."/>
            <person name="Yuan L."/>
            <person name="Wang Z."/>
            <person name="Xia Z."/>
            <person name="Xiao L."/>
            <person name="Anderson O.D."/>
            <person name="Ouyang S."/>
            <person name="Liang Y."/>
            <person name="Zimin A.V."/>
            <person name="Pertea G."/>
            <person name="Qi P."/>
            <person name="Bennetzen J.L."/>
            <person name="Dai X."/>
            <person name="Dawson M.W."/>
            <person name="Muller H.G."/>
            <person name="Kugler K."/>
            <person name="Rivarola-Duarte L."/>
            <person name="Spannagl M."/>
            <person name="Mayer K.F.X."/>
            <person name="Lu F.H."/>
            <person name="Bevan M.W."/>
            <person name="Leroy P."/>
            <person name="Li P."/>
            <person name="You F.M."/>
            <person name="Sun Q."/>
            <person name="Liu Z."/>
            <person name="Lyons E."/>
            <person name="Wicker T."/>
            <person name="Salzberg S.L."/>
            <person name="Devos K.M."/>
            <person name="Dvorak J."/>
        </authorList>
    </citation>
    <scope>NUCLEOTIDE SEQUENCE [LARGE SCALE GENOMIC DNA]</scope>
    <source>
        <strain evidence="11">cv. AL8/78</strain>
    </source>
</reference>
<evidence type="ECO:0000256" key="6">
    <source>
        <dbReference type="ARBA" id="ARBA00023180"/>
    </source>
</evidence>
<dbReference type="InterPro" id="IPR000209">
    <property type="entry name" value="Peptidase_S8/S53_dom"/>
</dbReference>
<keyword evidence="5" id="KW-0720">Serine protease</keyword>
<dbReference type="InterPro" id="IPR023828">
    <property type="entry name" value="Peptidase_S8_Ser-AS"/>
</dbReference>
<dbReference type="PROSITE" id="PS00138">
    <property type="entry name" value="SUBTILASE_SER"/>
    <property type="match status" value="1"/>
</dbReference>
<evidence type="ECO:0000259" key="8">
    <source>
        <dbReference type="Pfam" id="PF00082"/>
    </source>
</evidence>
<organism evidence="11 12">
    <name type="scientific">Aegilops tauschii subsp. strangulata</name>
    <name type="common">Goatgrass</name>
    <dbReference type="NCBI Taxonomy" id="200361"/>
    <lineage>
        <taxon>Eukaryota</taxon>
        <taxon>Viridiplantae</taxon>
        <taxon>Streptophyta</taxon>
        <taxon>Embryophyta</taxon>
        <taxon>Tracheophyta</taxon>
        <taxon>Spermatophyta</taxon>
        <taxon>Magnoliopsida</taxon>
        <taxon>Liliopsida</taxon>
        <taxon>Poales</taxon>
        <taxon>Poaceae</taxon>
        <taxon>BOP clade</taxon>
        <taxon>Pooideae</taxon>
        <taxon>Triticodae</taxon>
        <taxon>Triticeae</taxon>
        <taxon>Triticinae</taxon>
        <taxon>Aegilops</taxon>
    </lineage>
</organism>
<evidence type="ECO:0000313" key="11">
    <source>
        <dbReference type="EnsemblPlants" id="AET6Gv20410800.4"/>
    </source>
</evidence>
<evidence type="ECO:0000259" key="9">
    <source>
        <dbReference type="Pfam" id="PF02225"/>
    </source>
</evidence>
<accession>A0A453NKS6</accession>
<dbReference type="CDD" id="cd02120">
    <property type="entry name" value="PA_subtilisin_like"/>
    <property type="match status" value="1"/>
</dbReference>
<evidence type="ECO:0000256" key="4">
    <source>
        <dbReference type="ARBA" id="ARBA00022801"/>
    </source>
</evidence>
<dbReference type="Pfam" id="PF00082">
    <property type="entry name" value="Peptidase_S8"/>
    <property type="match status" value="1"/>
</dbReference>
<evidence type="ECO:0000256" key="2">
    <source>
        <dbReference type="ARBA" id="ARBA00022670"/>
    </source>
</evidence>
<dbReference type="FunFam" id="3.50.30.30:FF:000005">
    <property type="entry name" value="subtilisin-like protease SBT1.5"/>
    <property type="match status" value="1"/>
</dbReference>
<feature type="domain" description="Subtilisin-like protease fibronectin type-III" evidence="10">
    <location>
        <begin position="307"/>
        <end position="403"/>
    </location>
</feature>
<evidence type="ECO:0000259" key="10">
    <source>
        <dbReference type="Pfam" id="PF17766"/>
    </source>
</evidence>
<dbReference type="FunFam" id="2.60.40.2310:FF:000002">
    <property type="entry name" value="p69E protein-like"/>
    <property type="match status" value="1"/>
</dbReference>
<reference evidence="12" key="1">
    <citation type="journal article" date="2014" name="Science">
        <title>Ancient hybridizations among the ancestral genomes of bread wheat.</title>
        <authorList>
            <consortium name="International Wheat Genome Sequencing Consortium,"/>
            <person name="Marcussen T."/>
            <person name="Sandve S.R."/>
            <person name="Heier L."/>
            <person name="Spannagl M."/>
            <person name="Pfeifer M."/>
            <person name="Jakobsen K.S."/>
            <person name="Wulff B.B."/>
            <person name="Steuernagel B."/>
            <person name="Mayer K.F."/>
            <person name="Olsen O.A."/>
        </authorList>
    </citation>
    <scope>NUCLEOTIDE SEQUENCE [LARGE SCALE GENOMIC DNA]</scope>
    <source>
        <strain evidence="12">cv. AL8/78</strain>
    </source>
</reference>
<evidence type="ECO:0000256" key="1">
    <source>
        <dbReference type="ARBA" id="ARBA00011073"/>
    </source>
</evidence>
<keyword evidence="6" id="KW-0325">Glycoprotein</keyword>
<dbReference type="PROSITE" id="PS51892">
    <property type="entry name" value="SUBTILASE"/>
    <property type="match status" value="1"/>
</dbReference>
<dbReference type="AlphaFoldDB" id="A0A453NKS6"/>
<keyword evidence="12" id="KW-1185">Reference proteome</keyword>
<evidence type="ECO:0008006" key="13">
    <source>
        <dbReference type="Google" id="ProtNLM"/>
    </source>
</evidence>
<comment type="similarity">
    <text evidence="1 7">Belongs to the peptidase S8 family.</text>
</comment>
<evidence type="ECO:0000256" key="3">
    <source>
        <dbReference type="ARBA" id="ARBA00022729"/>
    </source>
</evidence>
<dbReference type="Pfam" id="PF17766">
    <property type="entry name" value="fn3_6"/>
    <property type="match status" value="1"/>
</dbReference>
<reference evidence="11" key="4">
    <citation type="submission" date="2019-03" db="UniProtKB">
        <authorList>
            <consortium name="EnsemblPlants"/>
        </authorList>
    </citation>
    <scope>IDENTIFICATION</scope>
</reference>
<protein>
    <recommendedName>
        <fullName evidence="13">Subtilisin-like protease</fullName>
    </recommendedName>
</protein>
<comment type="caution">
    <text evidence="7">Lacks conserved residue(s) required for the propagation of feature annotation.</text>
</comment>
<feature type="domain" description="PA" evidence="9">
    <location>
        <begin position="38"/>
        <end position="109"/>
    </location>
</feature>
<dbReference type="InterPro" id="IPR036852">
    <property type="entry name" value="Peptidase_S8/S53_dom_sf"/>
</dbReference>
<dbReference type="Gramene" id="AET6Gv20410800.4">
    <property type="protein sequence ID" value="AET6Gv20410800.4"/>
    <property type="gene ID" value="AET6Gv20410800"/>
</dbReference>
<dbReference type="EnsemblPlants" id="AET6Gv20410800.4">
    <property type="protein sequence ID" value="AET6Gv20410800.4"/>
    <property type="gene ID" value="AET6Gv20410800"/>
</dbReference>
<sequence length="407" mass="43253">MQGQSMSETSLKGKESYPMIDSAEAAAPGRAVDDAKICLQGSLDPEKVKGKIVVCLRGTSARVAKGLTVLQAGGAAMVLANDAASGNEIIADAHLLPATHIRHSDGLTLYNYLKSAKSPEGYLEKPETILETKPAPYMAAFSSQGPNPVNPEILKPDITAPGVSVIAAFTRAMAPTELAFDERRVAFTSMSGTSMSCPHVSGLVGLLKALHPDWSPSAIKSAMMTTAIDVDNKGESILNASLAPAGPFAYGAGHVWPSRSMNPGLVYDLGPDHYLDFLCALKYNATVLSMFNGEPYKCPEKAPKIEDLNYPSITVVNLTASGAMVKRTVKNVGSPCKYKAMVRQPAGVHVTVSPDVMEFGKKGEEKTFEVKFETKNAKLAKNYAFGALIWSNGVQFVKSPIVVKTAA</sequence>
<dbReference type="InterPro" id="IPR046450">
    <property type="entry name" value="PA_dom_sf"/>
</dbReference>
<proteinExistence type="inferred from homology"/>
<keyword evidence="2" id="KW-0645">Protease</keyword>
<keyword evidence="4" id="KW-0378">Hydrolase</keyword>
<dbReference type="Gene3D" id="2.60.40.2310">
    <property type="match status" value="1"/>
</dbReference>
<evidence type="ECO:0000256" key="7">
    <source>
        <dbReference type="PROSITE-ProRule" id="PRU01240"/>
    </source>
</evidence>
<name>A0A453NKS6_AEGTS</name>
<dbReference type="GO" id="GO:0006508">
    <property type="term" value="P:proteolysis"/>
    <property type="evidence" value="ECO:0007669"/>
    <property type="project" value="UniProtKB-KW"/>
</dbReference>
<reference evidence="11" key="5">
    <citation type="journal article" date="2021" name="G3 (Bethesda)">
        <title>Aegilops tauschii genome assembly Aet v5.0 features greater sequence contiguity and improved annotation.</title>
        <authorList>
            <person name="Wang L."/>
            <person name="Zhu T."/>
            <person name="Rodriguez J.C."/>
            <person name="Deal K.R."/>
            <person name="Dubcovsky J."/>
            <person name="McGuire P.E."/>
            <person name="Lux T."/>
            <person name="Spannagl M."/>
            <person name="Mayer K.F.X."/>
            <person name="Baldrich P."/>
            <person name="Meyers B.C."/>
            <person name="Huo N."/>
            <person name="Gu Y.Q."/>
            <person name="Zhou H."/>
            <person name="Devos K.M."/>
            <person name="Bennetzen J.L."/>
            <person name="Unver T."/>
            <person name="Budak H."/>
            <person name="Gulick P.J."/>
            <person name="Galiba G."/>
            <person name="Kalapos B."/>
            <person name="Nelson D.R."/>
            <person name="Li P."/>
            <person name="You F.M."/>
            <person name="Luo M.C."/>
            <person name="Dvorak J."/>
        </authorList>
    </citation>
    <scope>NUCLEOTIDE SEQUENCE [LARGE SCALE GENOMIC DNA]</scope>
    <source>
        <strain evidence="11">cv. AL8/78</strain>
    </source>
</reference>
<dbReference type="InterPro" id="IPR041469">
    <property type="entry name" value="Subtilisin-like_FN3"/>
</dbReference>
<dbReference type="Proteomes" id="UP000015105">
    <property type="component" value="Chromosome 6D"/>
</dbReference>
<dbReference type="SUPFAM" id="SSF52743">
    <property type="entry name" value="Subtilisin-like"/>
    <property type="match status" value="1"/>
</dbReference>
<dbReference type="InterPro" id="IPR003137">
    <property type="entry name" value="PA_domain"/>
</dbReference>
<dbReference type="SUPFAM" id="SSF52025">
    <property type="entry name" value="PA domain"/>
    <property type="match status" value="1"/>
</dbReference>
<keyword evidence="3" id="KW-0732">Signal</keyword>